<feature type="transmembrane region" description="Helical" evidence="1">
    <location>
        <begin position="41"/>
        <end position="62"/>
    </location>
</feature>
<evidence type="ECO:0000313" key="3">
    <source>
        <dbReference type="Proteomes" id="UP000633509"/>
    </source>
</evidence>
<keyword evidence="1" id="KW-1133">Transmembrane helix</keyword>
<evidence type="ECO:0000313" key="2">
    <source>
        <dbReference type="EMBL" id="MBE1589068.1"/>
    </source>
</evidence>
<comment type="caution">
    <text evidence="2">The sequence shown here is derived from an EMBL/GenBank/DDBJ whole genome shotgun (WGS) entry which is preliminary data.</text>
</comment>
<reference evidence="2 3" key="1">
    <citation type="submission" date="2020-10" db="EMBL/GenBank/DDBJ databases">
        <title>Sequencing the genomes of 1000 actinobacteria strains.</title>
        <authorList>
            <person name="Klenk H.-P."/>
        </authorList>
    </citation>
    <scope>NUCLEOTIDE SEQUENCE [LARGE SCALE GENOMIC DNA]</scope>
    <source>
        <strain evidence="2 3">DSM 43173</strain>
    </source>
</reference>
<dbReference type="RefSeq" id="WP_192789172.1">
    <property type="nucleotide sequence ID" value="NZ_JADBEK010000001.1"/>
</dbReference>
<protein>
    <submittedName>
        <fullName evidence="2">Cadmium resistance protein CadD (Predicted permease)</fullName>
    </submittedName>
</protein>
<gene>
    <name evidence="2" type="ORF">H4W80_007326</name>
</gene>
<dbReference type="Proteomes" id="UP000633509">
    <property type="component" value="Unassembled WGS sequence"/>
</dbReference>
<evidence type="ECO:0000256" key="1">
    <source>
        <dbReference type="SAM" id="Phobius"/>
    </source>
</evidence>
<organism evidence="2 3">
    <name type="scientific">Nonomuraea angiospora</name>
    <dbReference type="NCBI Taxonomy" id="46172"/>
    <lineage>
        <taxon>Bacteria</taxon>
        <taxon>Bacillati</taxon>
        <taxon>Actinomycetota</taxon>
        <taxon>Actinomycetes</taxon>
        <taxon>Streptosporangiales</taxon>
        <taxon>Streptosporangiaceae</taxon>
        <taxon>Nonomuraea</taxon>
    </lineage>
</organism>
<proteinExistence type="predicted"/>
<dbReference type="InterPro" id="IPR004676">
    <property type="entry name" value="Cd-R_transporter"/>
</dbReference>
<keyword evidence="1" id="KW-0472">Membrane</keyword>
<name>A0ABR9M835_9ACTN</name>
<feature type="transmembrane region" description="Helical" evidence="1">
    <location>
        <begin position="6"/>
        <end position="29"/>
    </location>
</feature>
<feature type="transmembrane region" description="Helical" evidence="1">
    <location>
        <begin position="136"/>
        <end position="158"/>
    </location>
</feature>
<sequence>MNAGIFGQAAGLFAVTNIDDIVILALFFAQGSGHLRIVLGQYIGFAGILVVAVAAAFGATFLPESAVPYLGLLPLALGLKAAWQVWRDRAGGDEDDPPARSGGPKALEVAAVTFANGGDNIGVYVPVFATSGTSGMTVYVIVFLVLVAVWCLAGRFFATRPLIARALSRWGHILLPVVLIGLGVVILVEGGAFGL</sequence>
<keyword evidence="3" id="KW-1185">Reference proteome</keyword>
<keyword evidence="1" id="KW-0812">Transmembrane</keyword>
<feature type="transmembrane region" description="Helical" evidence="1">
    <location>
        <begin position="170"/>
        <end position="188"/>
    </location>
</feature>
<dbReference type="EMBL" id="JADBEK010000001">
    <property type="protein sequence ID" value="MBE1589068.1"/>
    <property type="molecule type" value="Genomic_DNA"/>
</dbReference>
<accession>A0ABR9M835</accession>
<dbReference type="Pfam" id="PF03596">
    <property type="entry name" value="Cad"/>
    <property type="match status" value="1"/>
</dbReference>